<feature type="modified residue" description="4-aspartylphosphate" evidence="3">
    <location>
        <position position="109"/>
    </location>
</feature>
<feature type="compositionally biased region" description="Low complexity" evidence="4">
    <location>
        <begin position="14"/>
        <end position="32"/>
    </location>
</feature>
<evidence type="ECO:0000256" key="4">
    <source>
        <dbReference type="SAM" id="MobiDB-lite"/>
    </source>
</evidence>
<evidence type="ECO:0000313" key="7">
    <source>
        <dbReference type="Proteomes" id="UP001235712"/>
    </source>
</evidence>
<dbReference type="Pfam" id="PF00196">
    <property type="entry name" value="GerE"/>
    <property type="match status" value="1"/>
</dbReference>
<dbReference type="SMART" id="SM00448">
    <property type="entry name" value="REC"/>
    <property type="match status" value="1"/>
</dbReference>
<proteinExistence type="predicted"/>
<protein>
    <submittedName>
        <fullName evidence="6">DNA-binding NarL/FixJ family response regulator</fullName>
    </submittedName>
</protein>
<dbReference type="Gene3D" id="3.40.50.2300">
    <property type="match status" value="1"/>
</dbReference>
<evidence type="ECO:0000256" key="3">
    <source>
        <dbReference type="PROSITE-ProRule" id="PRU00169"/>
    </source>
</evidence>
<dbReference type="InterPro" id="IPR036388">
    <property type="entry name" value="WH-like_DNA-bd_sf"/>
</dbReference>
<keyword evidence="7" id="KW-1185">Reference proteome</keyword>
<dbReference type="InterPro" id="IPR039420">
    <property type="entry name" value="WalR-like"/>
</dbReference>
<dbReference type="GO" id="GO:0003677">
    <property type="term" value="F:DNA binding"/>
    <property type="evidence" value="ECO:0007669"/>
    <property type="project" value="UniProtKB-KW"/>
</dbReference>
<dbReference type="PANTHER" id="PTHR43214">
    <property type="entry name" value="TWO-COMPONENT RESPONSE REGULATOR"/>
    <property type="match status" value="1"/>
</dbReference>
<dbReference type="Proteomes" id="UP001235712">
    <property type="component" value="Unassembled WGS sequence"/>
</dbReference>
<dbReference type="InterPro" id="IPR001789">
    <property type="entry name" value="Sig_transdc_resp-reg_receiver"/>
</dbReference>
<sequence>MNSGADGSADDAADGSADGSADSGADGGADVSVGGGADDGVGDGVKDGVEPAERSGVKVVLVDDHPAILAGVQAWMALATPAVEVVAAGSDLSAAWLEPGRSVPVVVMDLQLGGAPAYADLSRLVEHGRQVVVYSMREDSDTALTCLEIGAFTYLTKAEGQAHLVDAVRAAHESRPYVSPSLAGAMGVDNRRIRPDLAPREIDVLLEWFRCESKDLVGQKLGISARTVSTYIDRVRIKYANTGRPAGTKATLVARAIQDGLVSLDDL</sequence>
<dbReference type="CDD" id="cd17535">
    <property type="entry name" value="REC_NarL-like"/>
    <property type="match status" value="1"/>
</dbReference>
<dbReference type="InterPro" id="IPR016032">
    <property type="entry name" value="Sig_transdc_resp-reg_C-effctor"/>
</dbReference>
<gene>
    <name evidence="6" type="ORF">J2S57_000822</name>
</gene>
<dbReference type="EMBL" id="JAUSQZ010000001">
    <property type="protein sequence ID" value="MDP9825073.1"/>
    <property type="molecule type" value="Genomic_DNA"/>
</dbReference>
<dbReference type="InterPro" id="IPR011006">
    <property type="entry name" value="CheY-like_superfamily"/>
</dbReference>
<name>A0ABT9NXB9_9ACTN</name>
<keyword evidence="1 3" id="KW-0597">Phosphoprotein</keyword>
<evidence type="ECO:0000259" key="5">
    <source>
        <dbReference type="PROSITE" id="PS50110"/>
    </source>
</evidence>
<dbReference type="PANTHER" id="PTHR43214:SF43">
    <property type="entry name" value="TWO-COMPONENT RESPONSE REGULATOR"/>
    <property type="match status" value="1"/>
</dbReference>
<dbReference type="SUPFAM" id="SSF46894">
    <property type="entry name" value="C-terminal effector domain of the bipartite response regulators"/>
    <property type="match status" value="1"/>
</dbReference>
<organism evidence="6 7">
    <name type="scientific">Kineosporia succinea</name>
    <dbReference type="NCBI Taxonomy" id="84632"/>
    <lineage>
        <taxon>Bacteria</taxon>
        <taxon>Bacillati</taxon>
        <taxon>Actinomycetota</taxon>
        <taxon>Actinomycetes</taxon>
        <taxon>Kineosporiales</taxon>
        <taxon>Kineosporiaceae</taxon>
        <taxon>Kineosporia</taxon>
    </lineage>
</organism>
<dbReference type="InterPro" id="IPR058245">
    <property type="entry name" value="NreC/VraR/RcsB-like_REC"/>
</dbReference>
<evidence type="ECO:0000256" key="1">
    <source>
        <dbReference type="ARBA" id="ARBA00022553"/>
    </source>
</evidence>
<dbReference type="InterPro" id="IPR000792">
    <property type="entry name" value="Tscrpt_reg_LuxR_C"/>
</dbReference>
<feature type="domain" description="Response regulatory" evidence="5">
    <location>
        <begin position="58"/>
        <end position="172"/>
    </location>
</feature>
<feature type="compositionally biased region" description="Gly residues" evidence="4">
    <location>
        <begin position="33"/>
        <end position="43"/>
    </location>
</feature>
<dbReference type="SUPFAM" id="SSF52172">
    <property type="entry name" value="CheY-like"/>
    <property type="match status" value="1"/>
</dbReference>
<dbReference type="Pfam" id="PF00072">
    <property type="entry name" value="Response_reg"/>
    <property type="match status" value="1"/>
</dbReference>
<keyword evidence="2 6" id="KW-0238">DNA-binding</keyword>
<reference evidence="6 7" key="1">
    <citation type="submission" date="2023-07" db="EMBL/GenBank/DDBJ databases">
        <title>Sequencing the genomes of 1000 actinobacteria strains.</title>
        <authorList>
            <person name="Klenk H.-P."/>
        </authorList>
    </citation>
    <scope>NUCLEOTIDE SEQUENCE [LARGE SCALE GENOMIC DNA]</scope>
    <source>
        <strain evidence="6 7">DSM 44388</strain>
    </source>
</reference>
<evidence type="ECO:0000313" key="6">
    <source>
        <dbReference type="EMBL" id="MDP9825073.1"/>
    </source>
</evidence>
<feature type="region of interest" description="Disordered" evidence="4">
    <location>
        <begin position="1"/>
        <end position="49"/>
    </location>
</feature>
<evidence type="ECO:0000256" key="2">
    <source>
        <dbReference type="ARBA" id="ARBA00023125"/>
    </source>
</evidence>
<accession>A0ABT9NXB9</accession>
<dbReference type="SMART" id="SM00421">
    <property type="entry name" value="HTH_LUXR"/>
    <property type="match status" value="1"/>
</dbReference>
<dbReference type="RefSeq" id="WP_307238481.1">
    <property type="nucleotide sequence ID" value="NZ_JAUSQZ010000001.1"/>
</dbReference>
<comment type="caution">
    <text evidence="6">The sequence shown here is derived from an EMBL/GenBank/DDBJ whole genome shotgun (WGS) entry which is preliminary data.</text>
</comment>
<dbReference type="PROSITE" id="PS50110">
    <property type="entry name" value="RESPONSE_REGULATORY"/>
    <property type="match status" value="1"/>
</dbReference>
<dbReference type="Gene3D" id="1.10.10.10">
    <property type="entry name" value="Winged helix-like DNA-binding domain superfamily/Winged helix DNA-binding domain"/>
    <property type="match status" value="1"/>
</dbReference>